<protein>
    <submittedName>
        <fullName evidence="2">Glycosyltransferase</fullName>
    </submittedName>
</protein>
<keyword evidence="2" id="KW-0808">Transferase</keyword>
<feature type="non-terminal residue" evidence="2">
    <location>
        <position position="1"/>
    </location>
</feature>
<name>A0A6B3NIB7_9CYAN</name>
<dbReference type="PANTHER" id="PTHR12526">
    <property type="entry name" value="GLYCOSYLTRANSFERASE"/>
    <property type="match status" value="1"/>
</dbReference>
<dbReference type="GO" id="GO:0016757">
    <property type="term" value="F:glycosyltransferase activity"/>
    <property type="evidence" value="ECO:0007669"/>
    <property type="project" value="InterPro"/>
</dbReference>
<gene>
    <name evidence="2" type="ORF">F6J89_24055</name>
</gene>
<dbReference type="Pfam" id="PF00534">
    <property type="entry name" value="Glycos_transf_1"/>
    <property type="match status" value="1"/>
</dbReference>
<dbReference type="Gene3D" id="3.40.50.2000">
    <property type="entry name" value="Glycogen Phosphorylase B"/>
    <property type="match status" value="2"/>
</dbReference>
<dbReference type="SUPFAM" id="SSF53756">
    <property type="entry name" value="UDP-Glycosyltransferase/glycogen phosphorylase"/>
    <property type="match status" value="1"/>
</dbReference>
<feature type="domain" description="Glycosyl transferase family 1" evidence="1">
    <location>
        <begin position="39"/>
        <end position="186"/>
    </location>
</feature>
<evidence type="ECO:0000259" key="1">
    <source>
        <dbReference type="Pfam" id="PF00534"/>
    </source>
</evidence>
<dbReference type="CDD" id="cd03811">
    <property type="entry name" value="GT4_GT28_WabH-like"/>
    <property type="match status" value="1"/>
</dbReference>
<evidence type="ECO:0000313" key="2">
    <source>
        <dbReference type="EMBL" id="NER30605.1"/>
    </source>
</evidence>
<sequence>DLIGITGLPIERFRVIYNPVINPEIFEKAKEPVDHPWFAPGELPVILAAGRLEKQKDFPTLIRAFAQVKQVKPARLVIFGVGSQQSQLEALVRELGLENDVALPGFVKNPYAYVTKSAMLALSSAWEGLPTFLIETMALKIPVVSTNCPSGPAEILDNGKYGDLVPVNEPKALAEAMLNILSGKSKSVDPAWLEQFTVEDTAKKYLDFLGIAVH</sequence>
<dbReference type="PANTHER" id="PTHR12526:SF630">
    <property type="entry name" value="GLYCOSYLTRANSFERASE"/>
    <property type="match status" value="1"/>
</dbReference>
<accession>A0A6B3NIB7</accession>
<proteinExistence type="predicted"/>
<organism evidence="2">
    <name type="scientific">Symploca sp. SIO1C4</name>
    <dbReference type="NCBI Taxonomy" id="2607765"/>
    <lineage>
        <taxon>Bacteria</taxon>
        <taxon>Bacillati</taxon>
        <taxon>Cyanobacteriota</taxon>
        <taxon>Cyanophyceae</taxon>
        <taxon>Coleofasciculales</taxon>
        <taxon>Coleofasciculaceae</taxon>
        <taxon>Symploca</taxon>
    </lineage>
</organism>
<dbReference type="AlphaFoldDB" id="A0A6B3NIB7"/>
<reference evidence="2" key="1">
    <citation type="submission" date="2019-11" db="EMBL/GenBank/DDBJ databases">
        <title>Genomic insights into an expanded diversity of filamentous marine cyanobacteria reveals the extraordinary biosynthetic potential of Moorea and Okeania.</title>
        <authorList>
            <person name="Ferreira Leao T."/>
            <person name="Wang M."/>
            <person name="Moss N."/>
            <person name="Da Silva R."/>
            <person name="Sanders J."/>
            <person name="Nurk S."/>
            <person name="Gurevich A."/>
            <person name="Humphrey G."/>
            <person name="Reher R."/>
            <person name="Zhu Q."/>
            <person name="Belda-Ferre P."/>
            <person name="Glukhov E."/>
            <person name="Rex R."/>
            <person name="Dorrestein P.C."/>
            <person name="Knight R."/>
            <person name="Pevzner P."/>
            <person name="Gerwick W.H."/>
            <person name="Gerwick L."/>
        </authorList>
    </citation>
    <scope>NUCLEOTIDE SEQUENCE</scope>
    <source>
        <strain evidence="2">SIO1C4</strain>
    </source>
</reference>
<dbReference type="InterPro" id="IPR001296">
    <property type="entry name" value="Glyco_trans_1"/>
</dbReference>
<comment type="caution">
    <text evidence="2">The sequence shown here is derived from an EMBL/GenBank/DDBJ whole genome shotgun (WGS) entry which is preliminary data.</text>
</comment>
<dbReference type="EMBL" id="JAAHFQ010000597">
    <property type="protein sequence ID" value="NER30605.1"/>
    <property type="molecule type" value="Genomic_DNA"/>
</dbReference>